<dbReference type="Proteomes" id="UP000324800">
    <property type="component" value="Unassembled WGS sequence"/>
</dbReference>
<protein>
    <submittedName>
        <fullName evidence="1">Uncharacterized protein</fullName>
    </submittedName>
</protein>
<reference evidence="1 2" key="1">
    <citation type="submission" date="2019-03" db="EMBL/GenBank/DDBJ databases">
        <title>Single cell metagenomics reveals metabolic interactions within the superorganism composed of flagellate Streblomastix strix and complex community of Bacteroidetes bacteria on its surface.</title>
        <authorList>
            <person name="Treitli S.C."/>
            <person name="Kolisko M."/>
            <person name="Husnik F."/>
            <person name="Keeling P."/>
            <person name="Hampl V."/>
        </authorList>
    </citation>
    <scope>NUCLEOTIDE SEQUENCE [LARGE SCALE GENOMIC DNA]</scope>
    <source>
        <strain evidence="1">ST1C</strain>
    </source>
</reference>
<sequence>MSIQSIAQNPDAIFVSLAIFSCLLQDLGDVRLQGKMTSDRRQRMLQFLIEGEARLQFDKMIEFVKIVLDGYVQTMISTVTLQHPFVSSFVTFFPRNESQIV</sequence>
<gene>
    <name evidence="1" type="ORF">EZS28_055205</name>
</gene>
<evidence type="ECO:0000313" key="2">
    <source>
        <dbReference type="Proteomes" id="UP000324800"/>
    </source>
</evidence>
<organism evidence="1 2">
    <name type="scientific">Streblomastix strix</name>
    <dbReference type="NCBI Taxonomy" id="222440"/>
    <lineage>
        <taxon>Eukaryota</taxon>
        <taxon>Metamonada</taxon>
        <taxon>Preaxostyla</taxon>
        <taxon>Oxymonadida</taxon>
        <taxon>Streblomastigidae</taxon>
        <taxon>Streblomastix</taxon>
    </lineage>
</organism>
<accession>A0A5J4Q7C3</accession>
<proteinExistence type="predicted"/>
<evidence type="ECO:0000313" key="1">
    <source>
        <dbReference type="EMBL" id="KAA6316784.1"/>
    </source>
</evidence>
<dbReference type="AlphaFoldDB" id="A0A5J4Q7C3"/>
<dbReference type="EMBL" id="SNRW01046869">
    <property type="protein sequence ID" value="KAA6316784.1"/>
    <property type="molecule type" value="Genomic_DNA"/>
</dbReference>
<comment type="caution">
    <text evidence="1">The sequence shown here is derived from an EMBL/GenBank/DDBJ whole genome shotgun (WGS) entry which is preliminary data.</text>
</comment>
<name>A0A5J4Q7C3_9EUKA</name>